<evidence type="ECO:0000313" key="3">
    <source>
        <dbReference type="EMBL" id="KAG9343128.1"/>
    </source>
</evidence>
<accession>A0A8T2P0G0</accession>
<dbReference type="Proteomes" id="UP000824540">
    <property type="component" value="Unassembled WGS sequence"/>
</dbReference>
<sequence length="86" mass="9301">MTREGWMAFNISSLSATLPFVRLVFPSVSSPFSKAKLTEAWPLHVTLTAFQIPPSTPNCTLLGIPLPPHPKPPQGSPGNKLQPPMP</sequence>
<comment type="caution">
    <text evidence="3">The sequence shown here is derived from an EMBL/GenBank/DDBJ whole genome shotgun (WGS) entry which is preliminary data.</text>
</comment>
<keyword evidence="2" id="KW-0732">Signal</keyword>
<reference evidence="3" key="1">
    <citation type="thesis" date="2021" institute="BYU ScholarsArchive" country="Provo, UT, USA">
        <title>Applications of and Algorithms for Genome Assembly and Genomic Analyses with an Emphasis on Marine Teleosts.</title>
        <authorList>
            <person name="Pickett B.D."/>
        </authorList>
    </citation>
    <scope>NUCLEOTIDE SEQUENCE</scope>
    <source>
        <strain evidence="3">HI-2016</strain>
    </source>
</reference>
<feature type="signal peptide" evidence="2">
    <location>
        <begin position="1"/>
        <end position="16"/>
    </location>
</feature>
<evidence type="ECO:0000313" key="4">
    <source>
        <dbReference type="Proteomes" id="UP000824540"/>
    </source>
</evidence>
<dbReference type="EMBL" id="JAFBMS010000024">
    <property type="protein sequence ID" value="KAG9343128.1"/>
    <property type="molecule type" value="Genomic_DNA"/>
</dbReference>
<evidence type="ECO:0000256" key="2">
    <source>
        <dbReference type="SAM" id="SignalP"/>
    </source>
</evidence>
<feature type="compositionally biased region" description="Pro residues" evidence="1">
    <location>
        <begin position="65"/>
        <end position="75"/>
    </location>
</feature>
<organism evidence="3 4">
    <name type="scientific">Albula glossodonta</name>
    <name type="common">roundjaw bonefish</name>
    <dbReference type="NCBI Taxonomy" id="121402"/>
    <lineage>
        <taxon>Eukaryota</taxon>
        <taxon>Metazoa</taxon>
        <taxon>Chordata</taxon>
        <taxon>Craniata</taxon>
        <taxon>Vertebrata</taxon>
        <taxon>Euteleostomi</taxon>
        <taxon>Actinopterygii</taxon>
        <taxon>Neopterygii</taxon>
        <taxon>Teleostei</taxon>
        <taxon>Albuliformes</taxon>
        <taxon>Albulidae</taxon>
        <taxon>Albula</taxon>
    </lineage>
</organism>
<gene>
    <name evidence="3" type="ORF">JZ751_014100</name>
</gene>
<feature type="region of interest" description="Disordered" evidence="1">
    <location>
        <begin position="64"/>
        <end position="86"/>
    </location>
</feature>
<proteinExistence type="predicted"/>
<protein>
    <submittedName>
        <fullName evidence="3">Uncharacterized protein</fullName>
    </submittedName>
</protein>
<evidence type="ECO:0000256" key="1">
    <source>
        <dbReference type="SAM" id="MobiDB-lite"/>
    </source>
</evidence>
<feature type="chain" id="PRO_5035748480" evidence="2">
    <location>
        <begin position="17"/>
        <end position="86"/>
    </location>
</feature>
<dbReference type="AlphaFoldDB" id="A0A8T2P0G0"/>
<name>A0A8T2P0G0_9TELE</name>
<keyword evidence="4" id="KW-1185">Reference proteome</keyword>